<organism evidence="1 2">
    <name type="scientific">Streptomyces toxytricini</name>
    <name type="common">Actinomyces toxytricini</name>
    <dbReference type="NCBI Taxonomy" id="67369"/>
    <lineage>
        <taxon>Bacteria</taxon>
        <taxon>Bacillati</taxon>
        <taxon>Actinomycetota</taxon>
        <taxon>Actinomycetes</taxon>
        <taxon>Kitasatosporales</taxon>
        <taxon>Streptomycetaceae</taxon>
        <taxon>Streptomyces</taxon>
    </lineage>
</organism>
<sequence length="137" mass="14695">MDFVVEAIFIVLAACITGNMVRSRSARSAEKRAEAAASGAGTAIPCRVAWKAGIGVPVAVYGRLVGDAAGAAFVPRRHKAVRLPAGGRVSISDHWRPGMQLLRYRAPDGQEIHIVCYDADRAAIVRYLRVPNAAHFD</sequence>
<accession>A0ABW8EEI9</accession>
<reference evidence="1 2" key="1">
    <citation type="submission" date="2024-10" db="EMBL/GenBank/DDBJ databases">
        <title>The Natural Products Discovery Center: Release of the First 8490 Sequenced Strains for Exploring Actinobacteria Biosynthetic Diversity.</title>
        <authorList>
            <person name="Kalkreuter E."/>
            <person name="Kautsar S.A."/>
            <person name="Yang D."/>
            <person name="Bader C.D."/>
            <person name="Teijaro C.N."/>
            <person name="Fluegel L."/>
            <person name="Davis C.M."/>
            <person name="Simpson J.R."/>
            <person name="Lauterbach L."/>
            <person name="Steele A.D."/>
            <person name="Gui C."/>
            <person name="Meng S."/>
            <person name="Li G."/>
            <person name="Viehrig K."/>
            <person name="Ye F."/>
            <person name="Su P."/>
            <person name="Kiefer A.F."/>
            <person name="Nichols A."/>
            <person name="Cepeda A.J."/>
            <person name="Yan W."/>
            <person name="Fan B."/>
            <person name="Jiang Y."/>
            <person name="Adhikari A."/>
            <person name="Zheng C.-J."/>
            <person name="Schuster L."/>
            <person name="Cowan T.M."/>
            <person name="Smanski M.J."/>
            <person name="Chevrette M.G."/>
            <person name="De Carvalho L.P.S."/>
            <person name="Shen B."/>
        </authorList>
    </citation>
    <scope>NUCLEOTIDE SEQUENCE [LARGE SCALE GENOMIC DNA]</scope>
    <source>
        <strain evidence="1 2">NPDC087220</strain>
    </source>
</reference>
<evidence type="ECO:0000313" key="2">
    <source>
        <dbReference type="Proteomes" id="UP001617351"/>
    </source>
</evidence>
<dbReference type="Proteomes" id="UP001617351">
    <property type="component" value="Unassembled WGS sequence"/>
</dbReference>
<proteinExistence type="predicted"/>
<dbReference type="RefSeq" id="WP_402379760.1">
    <property type="nucleotide sequence ID" value="NZ_JBIUYY010000004.1"/>
</dbReference>
<name>A0ABW8EEI9_STRT5</name>
<dbReference type="EMBL" id="JBIUYY010000004">
    <property type="protein sequence ID" value="MFJ2821658.1"/>
    <property type="molecule type" value="Genomic_DNA"/>
</dbReference>
<gene>
    <name evidence="1" type="ORF">ACIO7M_11130</name>
</gene>
<evidence type="ECO:0000313" key="1">
    <source>
        <dbReference type="EMBL" id="MFJ2821658.1"/>
    </source>
</evidence>
<evidence type="ECO:0008006" key="3">
    <source>
        <dbReference type="Google" id="ProtNLM"/>
    </source>
</evidence>
<comment type="caution">
    <text evidence="1">The sequence shown here is derived from an EMBL/GenBank/DDBJ whole genome shotgun (WGS) entry which is preliminary data.</text>
</comment>
<protein>
    <recommendedName>
        <fullName evidence="3">Secreted protein</fullName>
    </recommendedName>
</protein>
<keyword evidence="2" id="KW-1185">Reference proteome</keyword>